<dbReference type="AlphaFoldDB" id="A0AAN9IDE6"/>
<dbReference type="Proteomes" id="UP001372338">
    <property type="component" value="Unassembled WGS sequence"/>
</dbReference>
<comment type="caution">
    <text evidence="2">The sequence shown here is derived from an EMBL/GenBank/DDBJ whole genome shotgun (WGS) entry which is preliminary data.</text>
</comment>
<evidence type="ECO:0000256" key="1">
    <source>
        <dbReference type="SAM" id="MobiDB-lite"/>
    </source>
</evidence>
<gene>
    <name evidence="2" type="ORF">RIF29_21444</name>
</gene>
<organism evidence="2 3">
    <name type="scientific">Crotalaria pallida</name>
    <name type="common">Smooth rattlebox</name>
    <name type="synonym">Crotalaria striata</name>
    <dbReference type="NCBI Taxonomy" id="3830"/>
    <lineage>
        <taxon>Eukaryota</taxon>
        <taxon>Viridiplantae</taxon>
        <taxon>Streptophyta</taxon>
        <taxon>Embryophyta</taxon>
        <taxon>Tracheophyta</taxon>
        <taxon>Spermatophyta</taxon>
        <taxon>Magnoliopsida</taxon>
        <taxon>eudicotyledons</taxon>
        <taxon>Gunneridae</taxon>
        <taxon>Pentapetalae</taxon>
        <taxon>rosids</taxon>
        <taxon>fabids</taxon>
        <taxon>Fabales</taxon>
        <taxon>Fabaceae</taxon>
        <taxon>Papilionoideae</taxon>
        <taxon>50 kb inversion clade</taxon>
        <taxon>genistoids sensu lato</taxon>
        <taxon>core genistoids</taxon>
        <taxon>Crotalarieae</taxon>
        <taxon>Crotalaria</taxon>
    </lineage>
</organism>
<proteinExistence type="predicted"/>
<name>A0AAN9IDE6_CROPI</name>
<feature type="compositionally biased region" description="Polar residues" evidence="1">
    <location>
        <begin position="34"/>
        <end position="51"/>
    </location>
</feature>
<dbReference type="EMBL" id="JAYWIO010000004">
    <property type="protein sequence ID" value="KAK7268736.1"/>
    <property type="molecule type" value="Genomic_DNA"/>
</dbReference>
<reference evidence="2 3" key="1">
    <citation type="submission" date="2024-01" db="EMBL/GenBank/DDBJ databases">
        <title>The genomes of 5 underutilized Papilionoideae crops provide insights into root nodulation and disease resistanc.</title>
        <authorList>
            <person name="Yuan L."/>
        </authorList>
    </citation>
    <scope>NUCLEOTIDE SEQUENCE [LARGE SCALE GENOMIC DNA]</scope>
    <source>
        <strain evidence="2">ZHUSHIDOU_FW_LH</strain>
        <tissue evidence="2">Leaf</tissue>
    </source>
</reference>
<evidence type="ECO:0000313" key="3">
    <source>
        <dbReference type="Proteomes" id="UP001372338"/>
    </source>
</evidence>
<keyword evidence="3" id="KW-1185">Reference proteome</keyword>
<sequence length="94" mass="10453">MDCVKISSLKLRTLALSPLFENSEPFLKNLRAVDSSQIQSQTSTNDQSNNHLPPFSGPSPIYCFLIFNYTPHPLHKPALFAPHATPLNSPHHST</sequence>
<feature type="region of interest" description="Disordered" evidence="1">
    <location>
        <begin position="34"/>
        <end position="53"/>
    </location>
</feature>
<accession>A0AAN9IDE6</accession>
<protein>
    <submittedName>
        <fullName evidence="2">Uncharacterized protein</fullName>
    </submittedName>
</protein>
<evidence type="ECO:0000313" key="2">
    <source>
        <dbReference type="EMBL" id="KAK7268736.1"/>
    </source>
</evidence>